<dbReference type="OrthoDB" id="6781340at2759"/>
<keyword evidence="3" id="KW-1185">Reference proteome</keyword>
<comment type="caution">
    <text evidence="2">The sequence shown here is derived from an EMBL/GenBank/DDBJ whole genome shotgun (WGS) entry which is preliminary data.</text>
</comment>
<proteinExistence type="predicted"/>
<dbReference type="Proteomes" id="UP000801492">
    <property type="component" value="Unassembled WGS sequence"/>
</dbReference>
<dbReference type="AlphaFoldDB" id="A0A8K0D3K0"/>
<evidence type="ECO:0000313" key="2">
    <source>
        <dbReference type="EMBL" id="KAF2896406.1"/>
    </source>
</evidence>
<evidence type="ECO:0000256" key="1">
    <source>
        <dbReference type="SAM" id="MobiDB-lite"/>
    </source>
</evidence>
<name>A0A8K0D3K0_IGNLU</name>
<accession>A0A8K0D3K0</accession>
<reference evidence="2" key="1">
    <citation type="submission" date="2019-08" db="EMBL/GenBank/DDBJ databases">
        <title>The genome of the North American firefly Photinus pyralis.</title>
        <authorList>
            <consortium name="Photinus pyralis genome working group"/>
            <person name="Fallon T.R."/>
            <person name="Sander Lower S.E."/>
            <person name="Weng J.-K."/>
        </authorList>
    </citation>
    <scope>NUCLEOTIDE SEQUENCE</scope>
    <source>
        <strain evidence="2">TRF0915ILg1</strain>
        <tissue evidence="2">Whole body</tissue>
    </source>
</reference>
<gene>
    <name evidence="2" type="ORF">ILUMI_09772</name>
</gene>
<evidence type="ECO:0000313" key="3">
    <source>
        <dbReference type="Proteomes" id="UP000801492"/>
    </source>
</evidence>
<dbReference type="EMBL" id="VTPC01005147">
    <property type="protein sequence ID" value="KAF2896406.1"/>
    <property type="molecule type" value="Genomic_DNA"/>
</dbReference>
<sequence length="228" mass="25598">MTHTPTTAKTVGRPAKRFSESSDVAKRRRIHTLLEKSAEELSFATQVTLRAQGLRTAAEMVKGVSECSENTQQLKKAITQSKKSPIKLTSDEALASFVQKKLTKNQYVAIHTETKTHNADIYPTYAELLLAKKRCYPENISVTEVLEEIVLQSLLDHTVRRIMITQKDVLQRVCASSGNSVNVRAIFKWGCDGAAGQQNYKQRFVDSDHNHDDSFMFVVSCVPIRLVD</sequence>
<feature type="region of interest" description="Disordered" evidence="1">
    <location>
        <begin position="1"/>
        <end position="23"/>
    </location>
</feature>
<organism evidence="2 3">
    <name type="scientific">Ignelater luminosus</name>
    <name type="common">Cucubano</name>
    <name type="synonym">Pyrophorus luminosus</name>
    <dbReference type="NCBI Taxonomy" id="2038154"/>
    <lineage>
        <taxon>Eukaryota</taxon>
        <taxon>Metazoa</taxon>
        <taxon>Ecdysozoa</taxon>
        <taxon>Arthropoda</taxon>
        <taxon>Hexapoda</taxon>
        <taxon>Insecta</taxon>
        <taxon>Pterygota</taxon>
        <taxon>Neoptera</taxon>
        <taxon>Endopterygota</taxon>
        <taxon>Coleoptera</taxon>
        <taxon>Polyphaga</taxon>
        <taxon>Elateriformia</taxon>
        <taxon>Elateroidea</taxon>
        <taxon>Elateridae</taxon>
        <taxon>Agrypninae</taxon>
        <taxon>Pyrophorini</taxon>
        <taxon>Ignelater</taxon>
    </lineage>
</organism>
<protein>
    <submittedName>
        <fullName evidence="2">Uncharacterized protein</fullName>
    </submittedName>
</protein>